<keyword evidence="1 5" id="KW-0378">Hydrolase</keyword>
<dbReference type="SUPFAM" id="SSF53590">
    <property type="entry name" value="Nucleoside hydrolase"/>
    <property type="match status" value="1"/>
</dbReference>
<evidence type="ECO:0000256" key="1">
    <source>
        <dbReference type="ARBA" id="ARBA00022801"/>
    </source>
</evidence>
<dbReference type="PANTHER" id="PTHR12304:SF4">
    <property type="entry name" value="URIDINE NUCLEOSIDASE"/>
    <property type="match status" value="1"/>
</dbReference>
<dbReference type="Pfam" id="PF01156">
    <property type="entry name" value="IU_nuc_hydro"/>
    <property type="match status" value="1"/>
</dbReference>
<organism evidence="5 6">
    <name type="scientific">Microbacterium testaceum</name>
    <name type="common">Aureobacterium testaceum</name>
    <name type="synonym">Brevibacterium testaceum</name>
    <dbReference type="NCBI Taxonomy" id="2033"/>
    <lineage>
        <taxon>Bacteria</taxon>
        <taxon>Bacillati</taxon>
        <taxon>Actinomycetota</taxon>
        <taxon>Actinomycetes</taxon>
        <taxon>Micrococcales</taxon>
        <taxon>Microbacteriaceae</taxon>
        <taxon>Microbacterium</taxon>
    </lineage>
</organism>
<name>A0A2T7W2J6_MICTE</name>
<dbReference type="EMBL" id="QDFT01000042">
    <property type="protein sequence ID" value="PVE64548.1"/>
    <property type="molecule type" value="Genomic_DNA"/>
</dbReference>
<dbReference type="InterPro" id="IPR023186">
    <property type="entry name" value="IUNH"/>
</dbReference>
<dbReference type="PANTHER" id="PTHR12304">
    <property type="entry name" value="INOSINE-URIDINE PREFERRING NUCLEOSIDE HYDROLASE"/>
    <property type="match status" value="1"/>
</dbReference>
<dbReference type="InterPro" id="IPR001910">
    <property type="entry name" value="Inosine/uridine_hydrolase_dom"/>
</dbReference>
<evidence type="ECO:0000256" key="3">
    <source>
        <dbReference type="SAM" id="MobiDB-lite"/>
    </source>
</evidence>
<comment type="caution">
    <text evidence="5">The sequence shown here is derived from an EMBL/GenBank/DDBJ whole genome shotgun (WGS) entry which is preliminary data.</text>
</comment>
<evidence type="ECO:0000256" key="2">
    <source>
        <dbReference type="ARBA" id="ARBA00023295"/>
    </source>
</evidence>
<dbReference type="Proteomes" id="UP000244649">
    <property type="component" value="Unassembled WGS sequence"/>
</dbReference>
<feature type="domain" description="Inosine/uridine-preferring nucleoside hydrolase" evidence="4">
    <location>
        <begin position="92"/>
        <end position="367"/>
    </location>
</feature>
<dbReference type="AlphaFoldDB" id="A0A2T7W2J6"/>
<sequence length="394" mass="42296">MRHAGRRGGAAVPPRRAGGIRPRSHGDGTQHRRRGRRVLRRAGRRAAARRRRDRRPGARLRGRRGRGRRRRLAARPRAPRRLRGDRVSRRPILVDCDTGIDDALALAYLLAEPAVEIVGVTTVSGNTDAARAAANTLSLFELAGVDDIPVAVGAHDFRGRAYAGGAPHVHGDDGIGGIALAAAARVHDARPAVELIDHLAARHPDLTVLALGPLTNLAAYAETPAAAAFERLVVMGGAFAHSGNVTAWAEANIHNDPEAAAVVFAQEWDTTLVPLDVTMSQTMDATDLVRLDAIAGALPRALAAMLPFYLDFYAGRVFADRRCALHDPLAAMVAAGVLRGVSVSSGQVEVRLERGERGRTVSSRGSSTQRWVRGMEGSAVEVLLERLESREWPD</sequence>
<feature type="compositionally biased region" description="Basic residues" evidence="3">
    <location>
        <begin position="31"/>
        <end position="81"/>
    </location>
</feature>
<dbReference type="Gene3D" id="3.90.245.10">
    <property type="entry name" value="Ribonucleoside hydrolase-like"/>
    <property type="match status" value="1"/>
</dbReference>
<accession>A0A2T7W2J6</accession>
<feature type="region of interest" description="Disordered" evidence="3">
    <location>
        <begin position="1"/>
        <end position="83"/>
    </location>
</feature>
<evidence type="ECO:0000313" key="6">
    <source>
        <dbReference type="Proteomes" id="UP000244649"/>
    </source>
</evidence>
<evidence type="ECO:0000259" key="4">
    <source>
        <dbReference type="Pfam" id="PF01156"/>
    </source>
</evidence>
<dbReference type="GO" id="GO:0008477">
    <property type="term" value="F:purine nucleosidase activity"/>
    <property type="evidence" value="ECO:0007669"/>
    <property type="project" value="TreeGrafter"/>
</dbReference>
<protein>
    <submittedName>
        <fullName evidence="5">Nucleoside hydrolase</fullName>
    </submittedName>
</protein>
<evidence type="ECO:0000313" key="5">
    <source>
        <dbReference type="EMBL" id="PVE64548.1"/>
    </source>
</evidence>
<proteinExistence type="predicted"/>
<dbReference type="GO" id="GO:0006152">
    <property type="term" value="P:purine nucleoside catabolic process"/>
    <property type="evidence" value="ECO:0007669"/>
    <property type="project" value="TreeGrafter"/>
</dbReference>
<keyword evidence="2" id="KW-0326">Glycosidase</keyword>
<dbReference type="InterPro" id="IPR036452">
    <property type="entry name" value="Ribo_hydro-like"/>
</dbReference>
<reference evidence="5 6" key="1">
    <citation type="submission" date="2018-04" db="EMBL/GenBank/DDBJ databases">
        <authorList>
            <person name="Go L.Y."/>
            <person name="Mitchell J.A."/>
        </authorList>
    </citation>
    <scope>NUCLEOTIDE SEQUENCE [LARGE SCALE GENOMIC DNA]</scope>
    <source>
        <strain evidence="5 6">TPD7010</strain>
    </source>
</reference>
<dbReference type="GO" id="GO:0005829">
    <property type="term" value="C:cytosol"/>
    <property type="evidence" value="ECO:0007669"/>
    <property type="project" value="TreeGrafter"/>
</dbReference>
<gene>
    <name evidence="5" type="ORF">DC432_13370</name>
</gene>
<feature type="compositionally biased region" description="Low complexity" evidence="3">
    <location>
        <begin position="9"/>
        <end position="21"/>
    </location>
</feature>